<dbReference type="Gene3D" id="3.20.20.80">
    <property type="entry name" value="Glycosidases"/>
    <property type="match status" value="1"/>
</dbReference>
<dbReference type="Pfam" id="PF00704">
    <property type="entry name" value="Glyco_hydro_18"/>
    <property type="match status" value="1"/>
</dbReference>
<evidence type="ECO:0008006" key="6">
    <source>
        <dbReference type="Google" id="ProtNLM"/>
    </source>
</evidence>
<evidence type="ECO:0000259" key="3">
    <source>
        <dbReference type="PROSITE" id="PS51910"/>
    </source>
</evidence>
<dbReference type="InterPro" id="IPR029070">
    <property type="entry name" value="Chitinase_insertion_sf"/>
</dbReference>
<dbReference type="PANTHER" id="PTHR46066:SF2">
    <property type="entry name" value="CHITINASE DOMAIN-CONTAINING PROTEIN 1"/>
    <property type="match status" value="1"/>
</dbReference>
<dbReference type="RefSeq" id="WP_281813515.1">
    <property type="nucleotide sequence ID" value="NZ_BRLB01000002.1"/>
</dbReference>
<dbReference type="PROSITE" id="PS51910">
    <property type="entry name" value="GH18_2"/>
    <property type="match status" value="1"/>
</dbReference>
<evidence type="ECO:0000313" key="4">
    <source>
        <dbReference type="EMBL" id="GKX28768.1"/>
    </source>
</evidence>
<reference evidence="4" key="1">
    <citation type="submission" date="2022-06" db="EMBL/GenBank/DDBJ databases">
        <title>Vallitalea longa sp. nov., an anaerobic bacterium isolated from marine sediment.</title>
        <authorList>
            <person name="Hirano S."/>
            <person name="Terahara T."/>
            <person name="Mori K."/>
            <person name="Hamada M."/>
            <person name="Matsumoto R."/>
            <person name="Kobayashi T."/>
        </authorList>
    </citation>
    <scope>NUCLEOTIDE SEQUENCE</scope>
    <source>
        <strain evidence="4">SH18-1</strain>
    </source>
</reference>
<dbReference type="PANTHER" id="PTHR46066">
    <property type="entry name" value="CHITINASE DOMAIN-CONTAINING PROTEIN 1 FAMILY MEMBER"/>
    <property type="match status" value="1"/>
</dbReference>
<evidence type="ECO:0000313" key="5">
    <source>
        <dbReference type="Proteomes" id="UP001144256"/>
    </source>
</evidence>
<evidence type="ECO:0000259" key="2">
    <source>
        <dbReference type="PROSITE" id="PS51272"/>
    </source>
</evidence>
<dbReference type="Gene3D" id="3.10.50.10">
    <property type="match status" value="1"/>
</dbReference>
<comment type="caution">
    <text evidence="4">The sequence shown here is derived from an EMBL/GenBank/DDBJ whole genome shotgun (WGS) entry which is preliminary data.</text>
</comment>
<feature type="domain" description="SLH" evidence="2">
    <location>
        <begin position="359"/>
        <end position="418"/>
    </location>
</feature>
<gene>
    <name evidence="4" type="ORF">SH1V18_12480</name>
</gene>
<proteinExistence type="predicted"/>
<evidence type="ECO:0000256" key="1">
    <source>
        <dbReference type="ARBA" id="ARBA00022737"/>
    </source>
</evidence>
<dbReference type="GO" id="GO:0008061">
    <property type="term" value="F:chitin binding"/>
    <property type="evidence" value="ECO:0007669"/>
    <property type="project" value="InterPro"/>
</dbReference>
<feature type="domain" description="SLH" evidence="2">
    <location>
        <begin position="483"/>
        <end position="538"/>
    </location>
</feature>
<keyword evidence="5" id="KW-1185">Reference proteome</keyword>
<sequence length="538" mass="61744">MKTFKTTFQLILIIVILLINSDTSYSSSRFNMSYLHYGSPKSYLSYINDTDNSLDCVSPNYLDINSNGDLEINNIDRKLIKEVHDKGMKVTPFLSNHWDRNAGELALDKKEELVEQIVTIIEDNDFDGINVDIENLDGESKEAFTAFIQLLRQNLQEDKEICVAVAANPYGSDKGWQGMYDYKALSEYSDYLMIMTYDESYGGSDPGPVASMSFVENSIKYAIKAGIPSHKILLGIPFYGRIWNINDIDNDEKENRIIGKGIPASTINLLLAFYDATVTYDDTSKSMKANFVVETDDEKKDLYSWGVPVTEGNYEIWFDDNFTIKEKLKLVEKYDLKGTGSWSLGQENKDIWKYYKSWLNGDYFNDIENHWAEDDILSVYNKDWMRGISSTQFGPFDNLTRAQAAVTIVRALDIDLINSTSHFTDVKDSHWAKTEIETAYHNNIINGKGNDVFDPDNIITRQEMAQMLTNIIDKDLPEITEENGFTDIDEDDWSYEAIIKMNRYGIFKGFNDNTFRPEEKVTRAQMASILNRFSTYIH</sequence>
<organism evidence="4 5">
    <name type="scientific">Vallitalea longa</name>
    <dbReference type="NCBI Taxonomy" id="2936439"/>
    <lineage>
        <taxon>Bacteria</taxon>
        <taxon>Bacillati</taxon>
        <taxon>Bacillota</taxon>
        <taxon>Clostridia</taxon>
        <taxon>Lachnospirales</taxon>
        <taxon>Vallitaleaceae</taxon>
        <taxon>Vallitalea</taxon>
    </lineage>
</organism>
<keyword evidence="1" id="KW-0677">Repeat</keyword>
<feature type="domain" description="SLH" evidence="2">
    <location>
        <begin position="419"/>
        <end position="482"/>
    </location>
</feature>
<dbReference type="SMART" id="SM00636">
    <property type="entry name" value="Glyco_18"/>
    <property type="match status" value="1"/>
</dbReference>
<dbReference type="AlphaFoldDB" id="A0A9W5YCL3"/>
<dbReference type="SUPFAM" id="SSF51445">
    <property type="entry name" value="(Trans)glycosidases"/>
    <property type="match status" value="1"/>
</dbReference>
<dbReference type="InterPro" id="IPR001223">
    <property type="entry name" value="Glyco_hydro18_cat"/>
</dbReference>
<dbReference type="GO" id="GO:0005975">
    <property type="term" value="P:carbohydrate metabolic process"/>
    <property type="evidence" value="ECO:0007669"/>
    <property type="project" value="InterPro"/>
</dbReference>
<accession>A0A9W5YCL3</accession>
<name>A0A9W5YCL3_9FIRM</name>
<dbReference type="InterPro" id="IPR001119">
    <property type="entry name" value="SLH_dom"/>
</dbReference>
<dbReference type="Proteomes" id="UP001144256">
    <property type="component" value="Unassembled WGS sequence"/>
</dbReference>
<protein>
    <recommendedName>
        <fullName evidence="6">Chitinase</fullName>
    </recommendedName>
</protein>
<feature type="domain" description="GH18" evidence="3">
    <location>
        <begin position="29"/>
        <end position="362"/>
    </location>
</feature>
<dbReference type="InterPro" id="IPR011583">
    <property type="entry name" value="Chitinase_II/V-like_cat"/>
</dbReference>
<dbReference type="InterPro" id="IPR017853">
    <property type="entry name" value="GH"/>
</dbReference>
<dbReference type="PROSITE" id="PS51272">
    <property type="entry name" value="SLH"/>
    <property type="match status" value="3"/>
</dbReference>
<dbReference type="Pfam" id="PF00395">
    <property type="entry name" value="SLH"/>
    <property type="match status" value="3"/>
</dbReference>
<dbReference type="EMBL" id="BRLB01000002">
    <property type="protein sequence ID" value="GKX28768.1"/>
    <property type="molecule type" value="Genomic_DNA"/>
</dbReference>